<feature type="compositionally biased region" description="Polar residues" evidence="1">
    <location>
        <begin position="313"/>
        <end position="326"/>
    </location>
</feature>
<dbReference type="EMBL" id="JAWRVI010000011">
    <property type="protein sequence ID" value="KAK4091579.1"/>
    <property type="molecule type" value="Genomic_DNA"/>
</dbReference>
<evidence type="ECO:0000313" key="2">
    <source>
        <dbReference type="EMBL" id="KAK4091579.1"/>
    </source>
</evidence>
<accession>A0ABR0C5P0</accession>
<feature type="region of interest" description="Disordered" evidence="1">
    <location>
        <begin position="279"/>
        <end position="330"/>
    </location>
</feature>
<protein>
    <submittedName>
        <fullName evidence="2">Uncharacterized protein</fullName>
    </submittedName>
</protein>
<reference evidence="2 3" key="1">
    <citation type="journal article" date="2024" name="Microbiol. Resour. Announc.">
        <title>Genome annotations for the ascomycete fungi Trichoderma harzianum, Trichoderma aggressivum, and Purpureocillium lilacinum.</title>
        <authorList>
            <person name="Beijen E.P.W."/>
            <person name="Ohm R.A."/>
        </authorList>
    </citation>
    <scope>NUCLEOTIDE SEQUENCE [LARGE SCALE GENOMIC DNA]</scope>
    <source>
        <strain evidence="2 3">CBS 150709</strain>
    </source>
</reference>
<keyword evidence="3" id="KW-1185">Reference proteome</keyword>
<comment type="caution">
    <text evidence="2">The sequence shown here is derived from an EMBL/GenBank/DDBJ whole genome shotgun (WGS) entry which is preliminary data.</text>
</comment>
<sequence length="1308" mass="142197">MYVGDLALCRRGSQAASSLWSAEFGSRRTKGDGWRWAVDDVEMLSLVAMVYQRRKIVVVCPAMLCLARYSPRQSSKRPGYDGRKHLNAGAWLNGFVVPGLGVGPWHRVKRPCRAVGVDQARWLLVRLWSMNSLWCTQAFAESNQDDRVTRFAAQFPNGGEDATKPGLAVARGVGARAPGRCGVGQLQLRKVRGSGLVQHRTAPSAESCSALDVWYADARPIASHIKAFGTARCDPGGAGQGMHPLPAIQSASLVRSVEDGSAPGMNTGLAVGRIAFRSAGEHGDDQGRPASTSTTQVRLDTRRTLAAGPRRQLGTSANWGEGNLSSDVDDASHAGRRECLSTDVTARIALGGGGTSPSLADGLSRPRAARLAGTARGLEWLRRDLSMRWNLRVEAQSKGGRCDRWTAGALLTCTFRVHTARAIQDRTPAAIHRSGRTGQTLTTHNGYLRTLRTRQGLPHRILRTYRAGPARASPVPSGPPLACSPPVTAAYCHVGAADSFAHIPIPDAFHSVSGADKLRPVVDKGISACHADRVDSCLLRVVHASAGSVTISGAVITDLAACLSRLRLARLEPSIVSIVLSNDSRRVSRHTAMVARAFSSATFCHSQRSPAACVSNQGGSGFTLQAMALGFSVTFAANPVVAGEERSYHLSWFRGVGPLAASYLCGVVARRLRPGPRKPAMLASDGVPWRWHLACPDPIKPIHEADEQCNVIDRSTAKPIRLFLGRIWFKLTARKVCRPVPSVKVVVRMRVQAALVAESFPYWGMLQARRANKQRFAASQEAAGLELESTRARVDGADASANQVPARRPALSLISVVGSVLNAQFTSTSHRCGHDIHSSSRAAFAWAGCHSLASAQRDQLFCAKLDWQVGCEQQGLRIPALEAQPCVPARVPWQFCWSQLFDVASAAQHHRQQGNLRQALGRSVRFAAIQALSSLCVRTGWHTSHETRRGANHGAPFRDADFPFLGKTARWVMDIESWGPGHLLRQVGDAWRAACAVPRALVRTNFREEGPEKDRRHDGHVGTLARFEARRLAHVSGKRAWRTPVTDLQVMDEGVGRLTERSTANWLRMGTSKTRRRRDLGLGRHHPVHRDVLEMADDGLTWGSQPALVGGATKLTPLGVRSSDHLARWIASRPSSAMGRGPPPRRTQLLHTRTAVGNNTQLSVKTDPCRRRTHEPPRPRREREIAASPINLANWLPGSFPCSPEDHRSSSVFSSPPHWICFLQWSRSASPADRDLSQAHSSDAHPCGPPLQSECNPLLHASPVPGGLDVTAYRARRFSGKDWDRHRAPCPIRAILAAQGEKMAADKT</sequence>
<gene>
    <name evidence="2" type="ORF">Purlil1_4009</name>
</gene>
<name>A0ABR0C5P0_PURLI</name>
<evidence type="ECO:0000313" key="3">
    <source>
        <dbReference type="Proteomes" id="UP001287286"/>
    </source>
</evidence>
<evidence type="ECO:0000256" key="1">
    <source>
        <dbReference type="SAM" id="MobiDB-lite"/>
    </source>
</evidence>
<dbReference type="Proteomes" id="UP001287286">
    <property type="component" value="Unassembled WGS sequence"/>
</dbReference>
<proteinExistence type="predicted"/>
<feature type="compositionally biased region" description="Polar residues" evidence="1">
    <location>
        <begin position="289"/>
        <end position="298"/>
    </location>
</feature>
<organism evidence="2 3">
    <name type="scientific">Purpureocillium lilacinum</name>
    <name type="common">Paecilomyces lilacinus</name>
    <dbReference type="NCBI Taxonomy" id="33203"/>
    <lineage>
        <taxon>Eukaryota</taxon>
        <taxon>Fungi</taxon>
        <taxon>Dikarya</taxon>
        <taxon>Ascomycota</taxon>
        <taxon>Pezizomycotina</taxon>
        <taxon>Sordariomycetes</taxon>
        <taxon>Hypocreomycetidae</taxon>
        <taxon>Hypocreales</taxon>
        <taxon>Ophiocordycipitaceae</taxon>
        <taxon>Purpureocillium</taxon>
    </lineage>
</organism>